<dbReference type="OrthoDB" id="2382038at2"/>
<proteinExistence type="predicted"/>
<evidence type="ECO:0000313" key="2">
    <source>
        <dbReference type="Proteomes" id="UP000271031"/>
    </source>
</evidence>
<comment type="caution">
    <text evidence="1">The sequence shown here is derived from an EMBL/GenBank/DDBJ whole genome shotgun (WGS) entry which is preliminary data.</text>
</comment>
<name>A0A3M8DHF7_9BACL</name>
<keyword evidence="2" id="KW-1185">Reference proteome</keyword>
<protein>
    <submittedName>
        <fullName evidence="1">NAD/NADP transhydrogenase alpha subunit</fullName>
    </submittedName>
</protein>
<evidence type="ECO:0000313" key="1">
    <source>
        <dbReference type="EMBL" id="RNB87523.1"/>
    </source>
</evidence>
<organism evidence="1 2">
    <name type="scientific">Brevibacillus fluminis</name>
    <dbReference type="NCBI Taxonomy" id="511487"/>
    <lineage>
        <taxon>Bacteria</taxon>
        <taxon>Bacillati</taxon>
        <taxon>Bacillota</taxon>
        <taxon>Bacilli</taxon>
        <taxon>Bacillales</taxon>
        <taxon>Paenibacillaceae</taxon>
        <taxon>Brevibacillus</taxon>
    </lineage>
</organism>
<dbReference type="AlphaFoldDB" id="A0A3M8DHF7"/>
<gene>
    <name evidence="1" type="ORF">EDM56_16875</name>
</gene>
<reference evidence="1 2" key="1">
    <citation type="submission" date="2018-10" db="EMBL/GenBank/DDBJ databases">
        <title>Phylogenomics of Brevibacillus.</title>
        <authorList>
            <person name="Dunlap C."/>
        </authorList>
    </citation>
    <scope>NUCLEOTIDE SEQUENCE [LARGE SCALE GENOMIC DNA]</scope>
    <source>
        <strain evidence="1 2">JCM 15716</strain>
    </source>
</reference>
<dbReference type="Proteomes" id="UP000271031">
    <property type="component" value="Unassembled WGS sequence"/>
</dbReference>
<dbReference type="RefSeq" id="WP_122919218.1">
    <property type="nucleotide sequence ID" value="NZ_CM125436.1"/>
</dbReference>
<accession>A0A3M8DHF7</accession>
<sequence length="90" mass="10257">MKCITVYTNSYEAFSDVYEKVLNVDLGEYEEKEVEGITVSDAGSVPEEYIERMRSKPEVAVMSIKRKGITILQHGDVFEMLIPEKEIVHA</sequence>
<dbReference type="EMBL" id="RHHQ01000012">
    <property type="protein sequence ID" value="RNB87523.1"/>
    <property type="molecule type" value="Genomic_DNA"/>
</dbReference>